<feature type="region of interest" description="Disordered" evidence="1">
    <location>
        <begin position="55"/>
        <end position="79"/>
    </location>
</feature>
<dbReference type="HOGENOM" id="CLU_685069_0_0_1"/>
<evidence type="ECO:0000313" key="3">
    <source>
        <dbReference type="Proteomes" id="UP000054549"/>
    </source>
</evidence>
<feature type="compositionally biased region" description="Polar residues" evidence="1">
    <location>
        <begin position="55"/>
        <end position="70"/>
    </location>
</feature>
<organism evidence="2 3">
    <name type="scientific">Amanita muscaria (strain Koide BX008)</name>
    <dbReference type="NCBI Taxonomy" id="946122"/>
    <lineage>
        <taxon>Eukaryota</taxon>
        <taxon>Fungi</taxon>
        <taxon>Dikarya</taxon>
        <taxon>Basidiomycota</taxon>
        <taxon>Agaricomycotina</taxon>
        <taxon>Agaricomycetes</taxon>
        <taxon>Agaricomycetidae</taxon>
        <taxon>Agaricales</taxon>
        <taxon>Pluteineae</taxon>
        <taxon>Amanitaceae</taxon>
        <taxon>Amanita</taxon>
    </lineage>
</organism>
<protein>
    <submittedName>
        <fullName evidence="2">Uncharacterized protein</fullName>
    </submittedName>
</protein>
<gene>
    <name evidence="2" type="ORF">M378DRAFT_19307</name>
</gene>
<feature type="region of interest" description="Disordered" evidence="1">
    <location>
        <begin position="356"/>
        <end position="450"/>
    </location>
</feature>
<feature type="compositionally biased region" description="Basic residues" evidence="1">
    <location>
        <begin position="425"/>
        <end position="434"/>
    </location>
</feature>
<dbReference type="AlphaFoldDB" id="A0A0C2WDB6"/>
<proteinExistence type="predicted"/>
<evidence type="ECO:0000256" key="1">
    <source>
        <dbReference type="SAM" id="MobiDB-lite"/>
    </source>
</evidence>
<dbReference type="STRING" id="946122.A0A0C2WDB6"/>
<sequence>MSSPTVPSYVFPDTRSPSPTLLIPIPITLPVLAPLPVSAHYIPVNNDGITYVHSQASSRAPTPEHQTPRLSTPDPPTSPRWIPVSPSTLTITPPPSIPTSPTLITPGLPFTPVIPPGPFALNAIASRLSHRVRDQSLKDIYERLRLSNTMRERVHRTIGILWNEENMSAVTHRVTQAGNPTLFDFLEIFQNITHMEFHTPGTEQVQDHLTVDLTLRMLEHGIEHEIYCAMHGATWGIDTDPIFHNGVLMLRAGVDRPFHASIHDRPPPTPRLWVNQDQQNRMTRLLTRSAATQRELENQNQALRNLLRAMENPVTAPLDWNETSFLDGIIDRQGLAAVPSSVTTVPPFDSLNVNAPPFVPARPPTPHSSQEPRQPLMEISMNNPQDLSLVTRRARRRQRAQNATARRPIIPPPSPTQQRAPQTARRGRPRRQAARPRSDPNEGLRPDPLEGFYEAAGEWIDGYHGVSD</sequence>
<name>A0A0C2WDB6_AMAMK</name>
<keyword evidence="3" id="KW-1185">Reference proteome</keyword>
<feature type="compositionally biased region" description="Pro residues" evidence="1">
    <location>
        <begin position="357"/>
        <end position="366"/>
    </location>
</feature>
<feature type="compositionally biased region" description="Basic and acidic residues" evidence="1">
    <location>
        <begin position="436"/>
        <end position="448"/>
    </location>
</feature>
<dbReference type="InParanoid" id="A0A0C2WDB6"/>
<dbReference type="EMBL" id="KN819040">
    <property type="protein sequence ID" value="KIL54003.1"/>
    <property type="molecule type" value="Genomic_DNA"/>
</dbReference>
<dbReference type="Proteomes" id="UP000054549">
    <property type="component" value="Unassembled WGS sequence"/>
</dbReference>
<accession>A0A0C2WDB6</accession>
<reference evidence="2 3" key="1">
    <citation type="submission" date="2014-04" db="EMBL/GenBank/DDBJ databases">
        <title>Evolutionary Origins and Diversification of the Mycorrhizal Mutualists.</title>
        <authorList>
            <consortium name="DOE Joint Genome Institute"/>
            <consortium name="Mycorrhizal Genomics Consortium"/>
            <person name="Kohler A."/>
            <person name="Kuo A."/>
            <person name="Nagy L.G."/>
            <person name="Floudas D."/>
            <person name="Copeland A."/>
            <person name="Barry K.W."/>
            <person name="Cichocki N."/>
            <person name="Veneault-Fourrey C."/>
            <person name="LaButti K."/>
            <person name="Lindquist E.A."/>
            <person name="Lipzen A."/>
            <person name="Lundell T."/>
            <person name="Morin E."/>
            <person name="Murat C."/>
            <person name="Riley R."/>
            <person name="Ohm R."/>
            <person name="Sun H."/>
            <person name="Tunlid A."/>
            <person name="Henrissat B."/>
            <person name="Grigoriev I.V."/>
            <person name="Hibbett D.S."/>
            <person name="Martin F."/>
        </authorList>
    </citation>
    <scope>NUCLEOTIDE SEQUENCE [LARGE SCALE GENOMIC DNA]</scope>
    <source>
        <strain evidence="2 3">Koide BX008</strain>
    </source>
</reference>
<evidence type="ECO:0000313" key="2">
    <source>
        <dbReference type="EMBL" id="KIL54003.1"/>
    </source>
</evidence>